<keyword evidence="2" id="KW-1185">Reference proteome</keyword>
<dbReference type="OrthoDB" id="2246311at2759"/>
<dbReference type="EMBL" id="CBTN010000030">
    <property type="protein sequence ID" value="CDH55486.1"/>
    <property type="molecule type" value="Genomic_DNA"/>
</dbReference>
<reference evidence="1" key="1">
    <citation type="submission" date="2013-08" db="EMBL/GenBank/DDBJ databases">
        <title>Gene expansion shapes genome architecture in the human pathogen Lichtheimia corymbifera: an evolutionary genomics analysis in the ancient terrestrial Mucorales (Mucoromycotina).</title>
        <authorList>
            <person name="Schwartze V.U."/>
            <person name="Winter S."/>
            <person name="Shelest E."/>
            <person name="Marcet-Houben M."/>
            <person name="Horn F."/>
            <person name="Wehner S."/>
            <person name="Hoffmann K."/>
            <person name="Riege K."/>
            <person name="Sammeth M."/>
            <person name="Nowrousian M."/>
            <person name="Valiante V."/>
            <person name="Linde J."/>
            <person name="Jacobsen I.D."/>
            <person name="Marz M."/>
            <person name="Brakhage A.A."/>
            <person name="Gabaldon T."/>
            <person name="Bocker S."/>
            <person name="Voigt K."/>
        </authorList>
    </citation>
    <scope>NUCLEOTIDE SEQUENCE [LARGE SCALE GENOMIC DNA]</scope>
    <source>
        <strain evidence="1">FSU 9682</strain>
    </source>
</reference>
<proteinExistence type="predicted"/>
<sequence>MRVLRFLPNGIGLDDSTGQPVMYQGSTTIITLTQLKGFPDRFHLMRLWIQERVRLGDKSALNHAIQSYEHIPPFQRRPPLTVTHGDNIKREFLQGLYQGDALALFGDFLDEEFPNGGRVNLAKPENQGFFQDTIPLQQ</sequence>
<evidence type="ECO:0000313" key="1">
    <source>
        <dbReference type="EMBL" id="CDH55486.1"/>
    </source>
</evidence>
<organism evidence="1 2">
    <name type="scientific">Lichtheimia corymbifera JMRC:FSU:9682</name>
    <dbReference type="NCBI Taxonomy" id="1263082"/>
    <lineage>
        <taxon>Eukaryota</taxon>
        <taxon>Fungi</taxon>
        <taxon>Fungi incertae sedis</taxon>
        <taxon>Mucoromycota</taxon>
        <taxon>Mucoromycotina</taxon>
        <taxon>Mucoromycetes</taxon>
        <taxon>Mucorales</taxon>
        <taxon>Lichtheimiaceae</taxon>
        <taxon>Lichtheimia</taxon>
    </lineage>
</organism>
<dbReference type="Proteomes" id="UP000027586">
    <property type="component" value="Unassembled WGS sequence"/>
</dbReference>
<accession>A0A068S2L9</accession>
<comment type="caution">
    <text evidence="1">The sequence shown here is derived from an EMBL/GenBank/DDBJ whole genome shotgun (WGS) entry which is preliminary data.</text>
</comment>
<evidence type="ECO:0000313" key="2">
    <source>
        <dbReference type="Proteomes" id="UP000027586"/>
    </source>
</evidence>
<dbReference type="AlphaFoldDB" id="A0A068S2L9"/>
<dbReference type="VEuPathDB" id="FungiDB:LCOR_06626.1"/>
<protein>
    <submittedName>
        <fullName evidence="1">Uncharacterized protein</fullName>
    </submittedName>
</protein>
<gene>
    <name evidence="1" type="ORF">LCOR_06626.1</name>
</gene>
<name>A0A068S2L9_9FUNG</name>